<evidence type="ECO:0000256" key="3">
    <source>
        <dbReference type="ARBA" id="ARBA00022989"/>
    </source>
</evidence>
<keyword evidence="2 5" id="KW-0812">Transmembrane</keyword>
<dbReference type="PANTHER" id="PTHR43483:SF3">
    <property type="entry name" value="MEMBRANE TRANSPORTER PROTEIN HI_0806-RELATED"/>
    <property type="match status" value="1"/>
</dbReference>
<name>A0A927N4E1_9ACTN</name>
<dbReference type="PANTHER" id="PTHR43483">
    <property type="entry name" value="MEMBRANE TRANSPORTER PROTEIN HI_0806-RELATED"/>
    <property type="match status" value="1"/>
</dbReference>
<dbReference type="Pfam" id="PF01925">
    <property type="entry name" value="TauE"/>
    <property type="match status" value="1"/>
</dbReference>
<reference evidence="6" key="1">
    <citation type="submission" date="2020-10" db="EMBL/GenBank/DDBJ databases">
        <title>Sequencing the genomes of 1000 actinobacteria strains.</title>
        <authorList>
            <person name="Klenk H.-P."/>
        </authorList>
    </citation>
    <scope>NUCLEOTIDE SEQUENCE</scope>
    <source>
        <strain evidence="6">DSM 45354</strain>
    </source>
</reference>
<comment type="caution">
    <text evidence="6">The sequence shown here is derived from an EMBL/GenBank/DDBJ whole genome shotgun (WGS) entry which is preliminary data.</text>
</comment>
<evidence type="ECO:0000256" key="5">
    <source>
        <dbReference type="RuleBase" id="RU363041"/>
    </source>
</evidence>
<keyword evidence="4 5" id="KW-0472">Membrane</keyword>
<feature type="transmembrane region" description="Helical" evidence="5">
    <location>
        <begin position="220"/>
        <end position="240"/>
    </location>
</feature>
<dbReference type="InterPro" id="IPR002781">
    <property type="entry name" value="TM_pro_TauE-like"/>
</dbReference>
<proteinExistence type="inferred from homology"/>
<gene>
    <name evidence="6" type="ORF">HEB94_009318</name>
</gene>
<accession>A0A927N4E1</accession>
<evidence type="ECO:0000256" key="2">
    <source>
        <dbReference type="ARBA" id="ARBA00022692"/>
    </source>
</evidence>
<sequence length="241" mass="25182">MLVLVLLFTLALLAGVLGGVVGTGSSMVLLPALVFFYGPRVAVPIMAVAAVLGNVGRVLAWWRRIDWRPVVAYALPGIPSAVLGAHTLLTIPPRLVDGFLAVFFVAMVPLRRFAARAQWRIRLWHMGIAGAGIGFLTGMILSTGPLSVPIFTAYGLTGGAFLGSEAASALLLYAGKLATFEGAGVLSTDVLARGVVIGAAVMAGSFLARRILRNVTTQRYGLLIDVVLVTAALGMSISALR</sequence>
<dbReference type="EMBL" id="JADBEM010000001">
    <property type="protein sequence ID" value="MBE1612470.1"/>
    <property type="molecule type" value="Genomic_DNA"/>
</dbReference>
<comment type="subcellular location">
    <subcellularLocation>
        <location evidence="5">Cell membrane</location>
        <topology evidence="5">Multi-pass membrane protein</topology>
    </subcellularLocation>
    <subcellularLocation>
        <location evidence="1">Membrane</location>
        <topology evidence="1">Multi-pass membrane protein</topology>
    </subcellularLocation>
</comment>
<keyword evidence="7" id="KW-1185">Reference proteome</keyword>
<dbReference type="AlphaFoldDB" id="A0A927N4E1"/>
<dbReference type="RefSeq" id="WP_192755508.1">
    <property type="nucleotide sequence ID" value="NZ_BAABJL010000194.1"/>
</dbReference>
<evidence type="ECO:0000256" key="4">
    <source>
        <dbReference type="ARBA" id="ARBA00023136"/>
    </source>
</evidence>
<feature type="transmembrane region" description="Helical" evidence="5">
    <location>
        <begin position="123"/>
        <end position="141"/>
    </location>
</feature>
<keyword evidence="3 5" id="KW-1133">Transmembrane helix</keyword>
<comment type="similarity">
    <text evidence="5">Belongs to the 4-toluene sulfonate uptake permease (TSUP) (TC 2.A.102) family.</text>
</comment>
<feature type="transmembrane region" description="Helical" evidence="5">
    <location>
        <begin position="190"/>
        <end position="208"/>
    </location>
</feature>
<evidence type="ECO:0000313" key="6">
    <source>
        <dbReference type="EMBL" id="MBE1612470.1"/>
    </source>
</evidence>
<evidence type="ECO:0000313" key="7">
    <source>
        <dbReference type="Proteomes" id="UP000638648"/>
    </source>
</evidence>
<protein>
    <recommendedName>
        <fullName evidence="5">Probable membrane transporter protein</fullName>
    </recommendedName>
</protein>
<feature type="transmembrane region" description="Helical" evidence="5">
    <location>
        <begin position="70"/>
        <end position="89"/>
    </location>
</feature>
<dbReference type="GO" id="GO:0005886">
    <property type="term" value="C:plasma membrane"/>
    <property type="evidence" value="ECO:0007669"/>
    <property type="project" value="UniProtKB-SubCell"/>
</dbReference>
<organism evidence="6 7">
    <name type="scientific">Actinopolymorpha pittospori</name>
    <dbReference type="NCBI Taxonomy" id="648752"/>
    <lineage>
        <taxon>Bacteria</taxon>
        <taxon>Bacillati</taxon>
        <taxon>Actinomycetota</taxon>
        <taxon>Actinomycetes</taxon>
        <taxon>Propionibacteriales</taxon>
        <taxon>Actinopolymorphaceae</taxon>
        <taxon>Actinopolymorpha</taxon>
    </lineage>
</organism>
<feature type="transmembrane region" description="Helical" evidence="5">
    <location>
        <begin position="42"/>
        <end position="63"/>
    </location>
</feature>
<evidence type="ECO:0000256" key="1">
    <source>
        <dbReference type="ARBA" id="ARBA00004141"/>
    </source>
</evidence>
<feature type="transmembrane region" description="Helical" evidence="5">
    <location>
        <begin position="95"/>
        <end position="111"/>
    </location>
</feature>
<keyword evidence="5" id="KW-1003">Cell membrane</keyword>
<dbReference type="Proteomes" id="UP000638648">
    <property type="component" value="Unassembled WGS sequence"/>
</dbReference>